<feature type="compositionally biased region" description="Basic and acidic residues" evidence="4">
    <location>
        <begin position="623"/>
        <end position="635"/>
    </location>
</feature>
<dbReference type="InterPro" id="IPR017441">
    <property type="entry name" value="Protein_kinase_ATP_BS"/>
</dbReference>
<protein>
    <recommendedName>
        <fullName evidence="7">Protein kinase domain-containing protein</fullName>
    </recommendedName>
</protein>
<dbReference type="GO" id="GO:0004714">
    <property type="term" value="F:transmembrane receptor protein tyrosine kinase activity"/>
    <property type="evidence" value="ECO:0007669"/>
    <property type="project" value="UniProtKB-EC"/>
</dbReference>
<feature type="compositionally biased region" description="Polar residues" evidence="4">
    <location>
        <begin position="327"/>
        <end position="347"/>
    </location>
</feature>
<feature type="region of interest" description="Disordered" evidence="4">
    <location>
        <begin position="299"/>
        <end position="479"/>
    </location>
</feature>
<gene>
    <name evidence="8" type="ORF">HERILL_LOCUS6004</name>
</gene>
<feature type="signal peptide" evidence="6">
    <location>
        <begin position="1"/>
        <end position="23"/>
    </location>
</feature>
<dbReference type="PROSITE" id="PS00107">
    <property type="entry name" value="PROTEIN_KINASE_ATP"/>
    <property type="match status" value="1"/>
</dbReference>
<feature type="region of interest" description="Disordered" evidence="4">
    <location>
        <begin position="157"/>
        <end position="201"/>
    </location>
</feature>
<dbReference type="Proteomes" id="UP000594454">
    <property type="component" value="Chromosome 2"/>
</dbReference>
<dbReference type="SMART" id="SM00219">
    <property type="entry name" value="TyrKc"/>
    <property type="match status" value="1"/>
</dbReference>
<feature type="compositionally biased region" description="Low complexity" evidence="4">
    <location>
        <begin position="351"/>
        <end position="361"/>
    </location>
</feature>
<dbReference type="Pfam" id="PF07714">
    <property type="entry name" value="PK_Tyr_Ser-Thr"/>
    <property type="match status" value="2"/>
</dbReference>
<sequence>MTKMDSLLLVLVVTSCCWLPVGSDEVLRKTNSSYSGSNVPADGVSQRNTTSNVMFAEVNSVASSTTESQGASSASEASPSPSMSPTGTKETINDDAVVRQRKGKSYNEDRDLPDSLSTSTSSSTSASPRTLRNGASPIRSGPNRDNKLMNLLAARRSALQRAPFRTHRRTSGTNRTSIESPFSPSSAPSSRSPNDTRSSCERNCTKNFTRRITASCIRRCLAQARTKVDEKDNNEILETDESSHGFFVIAKDLNDTVNHIGDGVKSSEASTEKISRVGVRPTGGLENVDIPPYLFFGQKLPPLRPNRKTNQTTESSQRHSTERGKTWNRNYQPRNFGSYSRFHSSRNVIRPTTTPVVTKPTADNSKAKLVKEDSDEDEPQTTSDLISKTEPVGNNATETILLRRPTEQPATTSTEGKTETITLASAKTTTTTASTVSTVSPTTLTTTSTTTETTTSSTSTTPSTTTTMNHTSAEPTSSSFIPTTTSYIFNNESLYTLQTVEAGIPPTVISTIETSTPPTSTSTQTTKTEPKPIETTLPPSPLPEDLAKIFDPIDEDKSNIIIFYKVTTQPSTLSSPNVFTRTTISSSVRSTVNPRVRPPPQTTSSVEYSLSSSTLEATTPQPEIKRENSGTHDRVTPSVHDVSGGTMLNGDVTIEVKQIHTATYILAGLGVFPIVIIILYVAKTIIFKRRYKDDDDLDQFTSDGKPISPVRKMDHLDDDNSDQYSIVTERDFERQNLRFKSLLGEGNFGQVWKAEADDLIGHMGTTRIVAVKTVRSGSTQVSLKEEAEIMRKLGSHSNVVTLLGACLETEPHLLIMEYAMRGRLLSLLRAARSATNILPASVPGGRSLAPLSPRTLAGFALDIARGMEYISEKKIVHRDLAARNILLDHNGVCKICDFGMSIDLERSRHSPVHAKKSDSLQQTQCFDTRFHFDFGGRWMSHWNNNNNNNNNEKKHNHDSVSKRPALPIRWMAPEALQYHIFSIKTDVWAFGIVLWEIATLGCTPYPNLSGREVIRSVPNGIRPELPQDGRPEFYDLMQRCWRKDPQLRPSFREARNEISRISCKWHDDDLATSDYMDVSGFSEDLEHGMVYFNRRISEFECEI</sequence>
<keyword evidence="6" id="KW-0732">Signal</keyword>
<accession>A0A7R8YRZ8</accession>
<dbReference type="InParanoid" id="A0A7R8YRZ8"/>
<dbReference type="GO" id="GO:0007169">
    <property type="term" value="P:cell surface receptor protein tyrosine kinase signaling pathway"/>
    <property type="evidence" value="ECO:0007669"/>
    <property type="project" value="TreeGrafter"/>
</dbReference>
<dbReference type="SUPFAM" id="SSF56112">
    <property type="entry name" value="Protein kinase-like (PK-like)"/>
    <property type="match status" value="1"/>
</dbReference>
<feature type="compositionally biased region" description="Low complexity" evidence="4">
    <location>
        <begin position="411"/>
        <end position="467"/>
    </location>
</feature>
<dbReference type="FunCoup" id="A0A7R8YRZ8">
    <property type="interactions" value="4"/>
</dbReference>
<dbReference type="PANTHER" id="PTHR24416:SF481">
    <property type="entry name" value="TIE-LIKE RECEPTOR TYROSINE KINASE"/>
    <property type="match status" value="1"/>
</dbReference>
<feature type="compositionally biased region" description="Basic and acidic residues" evidence="4">
    <location>
        <begin position="316"/>
        <end position="325"/>
    </location>
</feature>
<dbReference type="PROSITE" id="PS50011">
    <property type="entry name" value="PROTEIN_KINASE_DOM"/>
    <property type="match status" value="1"/>
</dbReference>
<feature type="compositionally biased region" description="Low complexity" evidence="4">
    <location>
        <begin position="602"/>
        <end position="616"/>
    </location>
</feature>
<feature type="compositionally biased region" description="Low complexity" evidence="4">
    <location>
        <begin position="114"/>
        <end position="132"/>
    </location>
</feature>
<evidence type="ECO:0000256" key="6">
    <source>
        <dbReference type="SAM" id="SignalP"/>
    </source>
</evidence>
<feature type="region of interest" description="Disordered" evidence="4">
    <location>
        <begin position="589"/>
        <end position="642"/>
    </location>
</feature>
<dbReference type="PROSITE" id="PS51257">
    <property type="entry name" value="PROKAR_LIPOPROTEIN"/>
    <property type="match status" value="1"/>
</dbReference>
<feature type="compositionally biased region" description="Low complexity" evidence="4">
    <location>
        <begin position="62"/>
        <end position="86"/>
    </location>
</feature>
<evidence type="ECO:0000313" key="9">
    <source>
        <dbReference type="Proteomes" id="UP000594454"/>
    </source>
</evidence>
<feature type="transmembrane region" description="Helical" evidence="5">
    <location>
        <begin position="662"/>
        <end position="682"/>
    </location>
</feature>
<evidence type="ECO:0000313" key="8">
    <source>
        <dbReference type="EMBL" id="CAD7083011.1"/>
    </source>
</evidence>
<reference evidence="8 9" key="1">
    <citation type="submission" date="2020-11" db="EMBL/GenBank/DDBJ databases">
        <authorList>
            <person name="Wallbank WR R."/>
            <person name="Pardo Diaz C."/>
            <person name="Kozak K."/>
            <person name="Martin S."/>
            <person name="Jiggins C."/>
            <person name="Moest M."/>
            <person name="Warren A I."/>
            <person name="Generalovic N T."/>
            <person name="Byers J.R.P. K."/>
            <person name="Montejo-Kovacevich G."/>
            <person name="Yen C E."/>
        </authorList>
    </citation>
    <scope>NUCLEOTIDE SEQUENCE [LARGE SCALE GENOMIC DNA]</scope>
</reference>
<feature type="chain" id="PRO_5031428002" description="Protein kinase domain-containing protein" evidence="6">
    <location>
        <begin position="24"/>
        <end position="1103"/>
    </location>
</feature>
<keyword evidence="5" id="KW-1133">Transmembrane helix</keyword>
<feature type="compositionally biased region" description="Low complexity" evidence="4">
    <location>
        <begin position="510"/>
        <end position="537"/>
    </location>
</feature>
<dbReference type="CDD" id="cd00192">
    <property type="entry name" value="PTKc"/>
    <property type="match status" value="1"/>
</dbReference>
<dbReference type="InterPro" id="IPR050122">
    <property type="entry name" value="RTK"/>
</dbReference>
<feature type="region of interest" description="Disordered" evidence="4">
    <location>
        <begin position="510"/>
        <end position="543"/>
    </location>
</feature>
<name>A0A7R8YRZ8_HERIL</name>
<evidence type="ECO:0000259" key="7">
    <source>
        <dbReference type="PROSITE" id="PS50011"/>
    </source>
</evidence>
<dbReference type="PROSITE" id="PS00109">
    <property type="entry name" value="PROTEIN_KINASE_TYR"/>
    <property type="match status" value="1"/>
</dbReference>
<dbReference type="OrthoDB" id="3256376at2759"/>
<dbReference type="InterPro" id="IPR020635">
    <property type="entry name" value="Tyr_kinase_cat_dom"/>
</dbReference>
<evidence type="ECO:0000256" key="2">
    <source>
        <dbReference type="ARBA" id="ARBA00051243"/>
    </source>
</evidence>
<dbReference type="AlphaFoldDB" id="A0A7R8YRZ8"/>
<dbReference type="InterPro" id="IPR001245">
    <property type="entry name" value="Ser-Thr/Tyr_kinase_cat_dom"/>
</dbReference>
<evidence type="ECO:0000256" key="5">
    <source>
        <dbReference type="SAM" id="Phobius"/>
    </source>
</evidence>
<dbReference type="GO" id="GO:0005524">
    <property type="term" value="F:ATP binding"/>
    <property type="evidence" value="ECO:0007669"/>
    <property type="project" value="UniProtKB-UniRule"/>
</dbReference>
<dbReference type="InterPro" id="IPR011009">
    <property type="entry name" value="Kinase-like_dom_sf"/>
</dbReference>
<feature type="compositionally biased region" description="Low complexity" evidence="4">
    <location>
        <begin position="177"/>
        <end position="193"/>
    </location>
</feature>
<organism evidence="8 9">
    <name type="scientific">Hermetia illucens</name>
    <name type="common">Black soldier fly</name>
    <dbReference type="NCBI Taxonomy" id="343691"/>
    <lineage>
        <taxon>Eukaryota</taxon>
        <taxon>Metazoa</taxon>
        <taxon>Ecdysozoa</taxon>
        <taxon>Arthropoda</taxon>
        <taxon>Hexapoda</taxon>
        <taxon>Insecta</taxon>
        <taxon>Pterygota</taxon>
        <taxon>Neoptera</taxon>
        <taxon>Endopterygota</taxon>
        <taxon>Diptera</taxon>
        <taxon>Brachycera</taxon>
        <taxon>Stratiomyomorpha</taxon>
        <taxon>Stratiomyidae</taxon>
        <taxon>Hermetiinae</taxon>
        <taxon>Hermetia</taxon>
    </lineage>
</organism>
<dbReference type="Gene3D" id="3.30.200.20">
    <property type="entry name" value="Phosphorylase Kinase, domain 1"/>
    <property type="match status" value="1"/>
</dbReference>
<evidence type="ECO:0000256" key="1">
    <source>
        <dbReference type="ARBA" id="ARBA00004167"/>
    </source>
</evidence>
<comment type="catalytic activity">
    <reaction evidence="2">
        <text>L-tyrosyl-[protein] + ATP = O-phospho-L-tyrosyl-[protein] + ADP + H(+)</text>
        <dbReference type="Rhea" id="RHEA:10596"/>
        <dbReference type="Rhea" id="RHEA-COMP:10136"/>
        <dbReference type="Rhea" id="RHEA-COMP:20101"/>
        <dbReference type="ChEBI" id="CHEBI:15378"/>
        <dbReference type="ChEBI" id="CHEBI:30616"/>
        <dbReference type="ChEBI" id="CHEBI:46858"/>
        <dbReference type="ChEBI" id="CHEBI:61978"/>
        <dbReference type="ChEBI" id="CHEBI:456216"/>
        <dbReference type="EC" id="2.7.10.1"/>
    </reaction>
</comment>
<feature type="domain" description="Protein kinase" evidence="7">
    <location>
        <begin position="737"/>
        <end position="1061"/>
    </location>
</feature>
<keyword evidence="9" id="KW-1185">Reference proteome</keyword>
<dbReference type="EMBL" id="LR899010">
    <property type="protein sequence ID" value="CAD7083011.1"/>
    <property type="molecule type" value="Genomic_DNA"/>
</dbReference>
<dbReference type="InterPro" id="IPR000719">
    <property type="entry name" value="Prot_kinase_dom"/>
</dbReference>
<dbReference type="GO" id="GO:0005886">
    <property type="term" value="C:plasma membrane"/>
    <property type="evidence" value="ECO:0007669"/>
    <property type="project" value="TreeGrafter"/>
</dbReference>
<evidence type="ECO:0000256" key="3">
    <source>
        <dbReference type="PROSITE-ProRule" id="PRU10141"/>
    </source>
</evidence>
<dbReference type="Gene3D" id="1.10.510.10">
    <property type="entry name" value="Transferase(Phosphotransferase) domain 1"/>
    <property type="match status" value="1"/>
</dbReference>
<keyword evidence="3" id="KW-0547">Nucleotide-binding</keyword>
<dbReference type="FunFam" id="3.30.200.20:FF:000577">
    <property type="entry name" value="Tyrosine kinase"/>
    <property type="match status" value="1"/>
</dbReference>
<comment type="subcellular location">
    <subcellularLocation>
        <location evidence="1">Membrane</location>
        <topology evidence="1">Single-pass membrane protein</topology>
    </subcellularLocation>
</comment>
<proteinExistence type="predicted"/>
<dbReference type="InterPro" id="IPR008266">
    <property type="entry name" value="Tyr_kinase_AS"/>
</dbReference>
<keyword evidence="3" id="KW-0067">ATP-binding</keyword>
<feature type="region of interest" description="Disordered" evidence="4">
    <location>
        <begin position="60"/>
        <end position="145"/>
    </location>
</feature>
<evidence type="ECO:0000256" key="4">
    <source>
        <dbReference type="SAM" id="MobiDB-lite"/>
    </source>
</evidence>
<dbReference type="GO" id="GO:0043235">
    <property type="term" value="C:receptor complex"/>
    <property type="evidence" value="ECO:0007669"/>
    <property type="project" value="TreeGrafter"/>
</dbReference>
<feature type="binding site" evidence="3">
    <location>
        <position position="772"/>
    </location>
    <ligand>
        <name>ATP</name>
        <dbReference type="ChEBI" id="CHEBI:30616"/>
    </ligand>
</feature>
<keyword evidence="5" id="KW-0472">Membrane</keyword>
<feature type="compositionally biased region" description="Polar residues" evidence="4">
    <location>
        <begin position="380"/>
        <end position="398"/>
    </location>
</feature>
<dbReference type="PANTHER" id="PTHR24416">
    <property type="entry name" value="TYROSINE-PROTEIN KINASE RECEPTOR"/>
    <property type="match status" value="1"/>
</dbReference>
<keyword evidence="5" id="KW-0812">Transmembrane</keyword>